<feature type="region of interest" description="Disordered" evidence="1">
    <location>
        <begin position="20"/>
        <end position="46"/>
    </location>
</feature>
<feature type="compositionally biased region" description="Low complexity" evidence="1">
    <location>
        <begin position="20"/>
        <end position="33"/>
    </location>
</feature>
<dbReference type="EMBL" id="SKBN01000006">
    <property type="protein sequence ID" value="TGJ88062.1"/>
    <property type="molecule type" value="Genomic_DNA"/>
</dbReference>
<gene>
    <name evidence="2" type="ORF">E0Z10_g664</name>
</gene>
<evidence type="ECO:0000313" key="2">
    <source>
        <dbReference type="EMBL" id="TGJ88062.1"/>
    </source>
</evidence>
<dbReference type="STRING" id="37992.A0A4Z0ZGP3"/>
<evidence type="ECO:0000256" key="1">
    <source>
        <dbReference type="SAM" id="MobiDB-lite"/>
    </source>
</evidence>
<dbReference type="OrthoDB" id="10018191at2759"/>
<dbReference type="AlphaFoldDB" id="A0A4Z0ZGP3"/>
<accession>A0A4Z0ZGP3</accession>
<protein>
    <submittedName>
        <fullName evidence="2">Uncharacterized protein</fullName>
    </submittedName>
</protein>
<sequence length="230" mass="25405">MDNQFDPAYSFMSLHTDGSSASGSFSAASTTGSLPDPFTPSSGRSTPVFLNMPMDHDNAACGILEIGPTPPASDFGPFLTQNMKPEASHYMGPGPNPYNHEMATPPMDYQPAPYAPEIFNFNTLPSNTTPPWSWPPEDGPVMFFGGDQPRMFGEAYPTLSYQAVLERATALHRVQGQPRISRRNRQTQVVMPNDIKTIVHPSGLFKCHHQKCGSKKPFKRAEHLKRHLNT</sequence>
<reference evidence="2 3" key="1">
    <citation type="submission" date="2019-03" db="EMBL/GenBank/DDBJ databases">
        <title>Draft genome sequence of Xylaria hypoxylon DSM 108379, a ubiquitous saprotrophic-parasitic fungi on hardwood.</title>
        <authorList>
            <person name="Buettner E."/>
            <person name="Leonhardt S."/>
            <person name="Gebauer A.M."/>
            <person name="Liers C."/>
            <person name="Hofrichter M."/>
            <person name="Kellner H."/>
        </authorList>
    </citation>
    <scope>NUCLEOTIDE SEQUENCE [LARGE SCALE GENOMIC DNA]</scope>
    <source>
        <strain evidence="2 3">DSM 108379</strain>
    </source>
</reference>
<dbReference type="Proteomes" id="UP000297716">
    <property type="component" value="Unassembled WGS sequence"/>
</dbReference>
<comment type="caution">
    <text evidence="2">The sequence shown here is derived from an EMBL/GenBank/DDBJ whole genome shotgun (WGS) entry which is preliminary data.</text>
</comment>
<name>A0A4Z0ZGP3_9PEZI</name>
<organism evidence="2 3">
    <name type="scientific">Xylaria hypoxylon</name>
    <dbReference type="NCBI Taxonomy" id="37992"/>
    <lineage>
        <taxon>Eukaryota</taxon>
        <taxon>Fungi</taxon>
        <taxon>Dikarya</taxon>
        <taxon>Ascomycota</taxon>
        <taxon>Pezizomycotina</taxon>
        <taxon>Sordariomycetes</taxon>
        <taxon>Xylariomycetidae</taxon>
        <taxon>Xylariales</taxon>
        <taxon>Xylariaceae</taxon>
        <taxon>Xylaria</taxon>
    </lineage>
</organism>
<evidence type="ECO:0000313" key="3">
    <source>
        <dbReference type="Proteomes" id="UP000297716"/>
    </source>
</evidence>
<proteinExistence type="predicted"/>
<keyword evidence="3" id="KW-1185">Reference proteome</keyword>